<evidence type="ECO:0000313" key="3">
    <source>
        <dbReference type="EMBL" id="GAT71464.1"/>
    </source>
</evidence>
<dbReference type="EMBL" id="BDCX01000034">
    <property type="protein sequence ID" value="GAT71464.1"/>
    <property type="molecule type" value="Genomic_DNA"/>
</dbReference>
<dbReference type="OrthoDB" id="4369409at2"/>
<feature type="domain" description="Saccharopine dehydrogenase NADP binding" evidence="2">
    <location>
        <begin position="4"/>
        <end position="121"/>
    </location>
</feature>
<feature type="region of interest" description="Disordered" evidence="1">
    <location>
        <begin position="253"/>
        <end position="273"/>
    </location>
</feature>
<accession>A0A171DQY1</accession>
<dbReference type="RefSeq" id="WP_068904582.1">
    <property type="nucleotide sequence ID" value="NZ_BDCX01000034.1"/>
</dbReference>
<dbReference type="AlphaFoldDB" id="A0A171DQY1"/>
<dbReference type="Pfam" id="PF03435">
    <property type="entry name" value="Sacchrp_dh_NADP"/>
    <property type="match status" value="1"/>
</dbReference>
<dbReference type="InterPro" id="IPR036291">
    <property type="entry name" value="NAD(P)-bd_dom_sf"/>
</dbReference>
<protein>
    <submittedName>
        <fullName evidence="3">Saccharopine dehydrogenase</fullName>
    </submittedName>
</protein>
<name>A0A171DQY1_9ACTN</name>
<organism evidence="3 4">
    <name type="scientific">Planomonospora sphaerica</name>
    <dbReference type="NCBI Taxonomy" id="161355"/>
    <lineage>
        <taxon>Bacteria</taxon>
        <taxon>Bacillati</taxon>
        <taxon>Actinomycetota</taxon>
        <taxon>Actinomycetes</taxon>
        <taxon>Streptosporangiales</taxon>
        <taxon>Streptosporangiaceae</taxon>
        <taxon>Planomonospora</taxon>
    </lineage>
</organism>
<evidence type="ECO:0000313" key="4">
    <source>
        <dbReference type="Proteomes" id="UP000077701"/>
    </source>
</evidence>
<evidence type="ECO:0000259" key="2">
    <source>
        <dbReference type="Pfam" id="PF03435"/>
    </source>
</evidence>
<reference evidence="4" key="2">
    <citation type="submission" date="2016-04" db="EMBL/GenBank/DDBJ databases">
        <title>Planomonospora sphaerica JCM9374 whole genome shotgun sequence.</title>
        <authorList>
            <person name="Suzuki T."/>
            <person name="Dohra H."/>
            <person name="Kodani S."/>
        </authorList>
    </citation>
    <scope>NUCLEOTIDE SEQUENCE [LARGE SCALE GENOMIC DNA]</scope>
    <source>
        <strain evidence="4">JCM 9374</strain>
    </source>
</reference>
<dbReference type="InterPro" id="IPR005097">
    <property type="entry name" value="Sacchrp_dh_NADP-bd"/>
</dbReference>
<feature type="compositionally biased region" description="Basic and acidic residues" evidence="1">
    <location>
        <begin position="253"/>
        <end position="263"/>
    </location>
</feature>
<reference evidence="3 4" key="1">
    <citation type="journal article" date="2016" name="Genome Announc.">
        <title>Draft Genome Sequence of Planomonospora sphaerica JCM9374, a Rare Actinomycete.</title>
        <authorList>
            <person name="Dohra H."/>
            <person name="Suzuki T."/>
            <person name="Inoue Y."/>
            <person name="Kodani S."/>
        </authorList>
    </citation>
    <scope>NUCLEOTIDE SEQUENCE [LARGE SCALE GENOMIC DNA]</scope>
    <source>
        <strain evidence="3 4">JCM 9374</strain>
    </source>
</reference>
<dbReference type="PANTHER" id="PTHR43781:SF1">
    <property type="entry name" value="SACCHAROPINE DEHYDROGENASE"/>
    <property type="match status" value="1"/>
</dbReference>
<dbReference type="Proteomes" id="UP000077701">
    <property type="component" value="Unassembled WGS sequence"/>
</dbReference>
<gene>
    <name evidence="3" type="ORF">PS9374_07155</name>
</gene>
<comment type="caution">
    <text evidence="3">The sequence shown here is derived from an EMBL/GenBank/DDBJ whole genome shotgun (WGS) entry which is preliminary data.</text>
</comment>
<dbReference type="Gene3D" id="3.40.50.720">
    <property type="entry name" value="NAD(P)-binding Rossmann-like Domain"/>
    <property type="match status" value="1"/>
</dbReference>
<dbReference type="STRING" id="161355.PS9374_07155"/>
<dbReference type="PANTHER" id="PTHR43781">
    <property type="entry name" value="SACCHAROPINE DEHYDROGENASE"/>
    <property type="match status" value="1"/>
</dbReference>
<evidence type="ECO:0000256" key="1">
    <source>
        <dbReference type="SAM" id="MobiDB-lite"/>
    </source>
</evidence>
<keyword evidence="4" id="KW-1185">Reference proteome</keyword>
<dbReference type="SUPFAM" id="SSF51735">
    <property type="entry name" value="NAD(P)-binding Rossmann-fold domains"/>
    <property type="match status" value="1"/>
</dbReference>
<proteinExistence type="predicted"/>
<sequence length="353" mass="36062">MTFVLYGATGTTGTLIAEAAVRRGHRPILAGRSPERLRPLAERLGLDWAAAATDDPAALDGLVARAPLTLLTAGPFTATSAPVLQACLRAGSHYLDVANETGVFEAVYARDTDARRRGVTLLPGAGFGVTATDTLARHVADQLPGALRLELTVLLYTAGTSPGAAANRLSIAAGGGLARHGGALVPARLGAGARRVATPAGRSSVVPLPTGDLSAVHRTTGIGDITVSMPVGLPPALARLLLPLLPRIAGRRAARERAADRPRTPLPPADPARRSLIGARAVTADGRSIQAWLQTGEGYAYTAEAAVRAAETVLVGTDPGAHSPGALLGADFALDIPGVRRLGTEPAPSAPRT</sequence>